<feature type="transmembrane region" description="Helical" evidence="9">
    <location>
        <begin position="573"/>
        <end position="597"/>
    </location>
</feature>
<dbReference type="GO" id="GO:0043952">
    <property type="term" value="P:protein transport by the Sec complex"/>
    <property type="evidence" value="ECO:0007669"/>
    <property type="project" value="UniProtKB-UniRule"/>
</dbReference>
<dbReference type="Pfam" id="PF22599">
    <property type="entry name" value="SecDF_P1_head"/>
    <property type="match status" value="1"/>
</dbReference>
<reference evidence="14" key="2">
    <citation type="submission" date="2021-04" db="EMBL/GenBank/DDBJ databases">
        <authorList>
            <person name="Gilroy R."/>
        </authorList>
    </citation>
    <scope>NUCLEOTIDE SEQUENCE</scope>
    <source>
        <strain evidence="14">9264</strain>
    </source>
</reference>
<dbReference type="GO" id="GO:0006605">
    <property type="term" value="P:protein targeting"/>
    <property type="evidence" value="ECO:0007669"/>
    <property type="project" value="UniProtKB-UniRule"/>
</dbReference>
<evidence type="ECO:0000259" key="12">
    <source>
        <dbReference type="Pfam" id="PF21760"/>
    </source>
</evidence>
<dbReference type="Gene3D" id="1.20.1640.10">
    <property type="entry name" value="Multidrug efflux transporter AcrB transmembrane domain"/>
    <property type="match status" value="1"/>
</dbReference>
<gene>
    <name evidence="9 14" type="primary">secD</name>
    <name evidence="14" type="ORF">H9906_05940</name>
</gene>
<evidence type="ECO:0000256" key="2">
    <source>
        <dbReference type="ARBA" id="ARBA00022448"/>
    </source>
</evidence>
<evidence type="ECO:0000313" key="15">
    <source>
        <dbReference type="Proteomes" id="UP000823889"/>
    </source>
</evidence>
<dbReference type="FunFam" id="3.30.70.3400:FF:000003">
    <property type="entry name" value="Preprotein translocase subunit SecD"/>
    <property type="match status" value="1"/>
</dbReference>
<dbReference type="EMBL" id="DWUQ01000121">
    <property type="protein sequence ID" value="HJD44551.1"/>
    <property type="molecule type" value="Genomic_DNA"/>
</dbReference>
<evidence type="ECO:0000259" key="13">
    <source>
        <dbReference type="Pfam" id="PF22599"/>
    </source>
</evidence>
<dbReference type="SUPFAM" id="SSF82866">
    <property type="entry name" value="Multidrug efflux transporter AcrB transmembrane domain"/>
    <property type="match status" value="1"/>
</dbReference>
<evidence type="ECO:0000259" key="10">
    <source>
        <dbReference type="Pfam" id="PF02355"/>
    </source>
</evidence>
<comment type="caution">
    <text evidence="9">Lacks conserved residue(s) required for the propagation of feature annotation.</text>
</comment>
<evidence type="ECO:0000256" key="1">
    <source>
        <dbReference type="ARBA" id="ARBA00004651"/>
    </source>
</evidence>
<proteinExistence type="inferred from homology"/>
<dbReference type="GO" id="GO:0005886">
    <property type="term" value="C:plasma membrane"/>
    <property type="evidence" value="ECO:0007669"/>
    <property type="project" value="UniProtKB-SubCell"/>
</dbReference>
<feature type="transmembrane region" description="Helical" evidence="9">
    <location>
        <begin position="454"/>
        <end position="471"/>
    </location>
</feature>
<dbReference type="InterPro" id="IPR048631">
    <property type="entry name" value="SecD_1st"/>
</dbReference>
<keyword evidence="7 9" id="KW-0811">Translocation</keyword>
<feature type="transmembrane region" description="Helical" evidence="9">
    <location>
        <begin position="545"/>
        <end position="567"/>
    </location>
</feature>
<dbReference type="InterPro" id="IPR022813">
    <property type="entry name" value="SecD/SecF_arch_bac"/>
</dbReference>
<dbReference type="FunFam" id="1.20.1640.10:FF:000004">
    <property type="entry name" value="Protein translocase subunit SecD"/>
    <property type="match status" value="1"/>
</dbReference>
<dbReference type="Pfam" id="PF07549">
    <property type="entry name" value="Sec_GG"/>
    <property type="match status" value="1"/>
</dbReference>
<reference evidence="14" key="1">
    <citation type="journal article" date="2021" name="PeerJ">
        <title>Extensive microbial diversity within the chicken gut microbiome revealed by metagenomics and culture.</title>
        <authorList>
            <person name="Gilroy R."/>
            <person name="Ravi A."/>
            <person name="Getino M."/>
            <person name="Pursley I."/>
            <person name="Horton D.L."/>
            <person name="Alikhan N.F."/>
            <person name="Baker D."/>
            <person name="Gharbi K."/>
            <person name="Hall N."/>
            <person name="Watson M."/>
            <person name="Adriaenssens E.M."/>
            <person name="Foster-Nyarko E."/>
            <person name="Jarju S."/>
            <person name="Secka A."/>
            <person name="Antonio M."/>
            <person name="Oren A."/>
            <person name="Chaudhuri R.R."/>
            <person name="La Ragione R."/>
            <person name="Hildebrand F."/>
            <person name="Pallen M.J."/>
        </authorList>
    </citation>
    <scope>NUCLEOTIDE SEQUENCE</scope>
    <source>
        <strain evidence="14">9264</strain>
    </source>
</reference>
<dbReference type="NCBIfam" id="TIGR00916">
    <property type="entry name" value="2A0604s01"/>
    <property type="match status" value="1"/>
</dbReference>
<dbReference type="InterPro" id="IPR054384">
    <property type="entry name" value="SecDF_P1_head"/>
</dbReference>
<name>A0A9D2U7Y6_9BURK</name>
<evidence type="ECO:0000259" key="11">
    <source>
        <dbReference type="Pfam" id="PF13721"/>
    </source>
</evidence>
<evidence type="ECO:0000256" key="9">
    <source>
        <dbReference type="HAMAP-Rule" id="MF_01463"/>
    </source>
</evidence>
<dbReference type="NCBIfam" id="TIGR01129">
    <property type="entry name" value="secD"/>
    <property type="match status" value="1"/>
</dbReference>
<sequence>MNRYPLWKYLVVLVALVIGILYTLPNFFGESPAVQVAAAKSTVKVDSATLSEVDRVLEQNQLQPTGSFVEHIDTSTTARYRFSNTDDQLRAKDLIEQALNPDAANAEYTVALNLLPASPNWLTKIGALPMHLGLDLRGGVHFLLQVDMDGALSTRYDTLTTELRTVLRQQKLPVEQVERQQNRIYANFNTADERDAALTELRRQMPELSFSATPGQPELTAQLSDTAIAEIEAAAVEQNITTLRNRINELGVSEPVIQRQGADRIVVQLPGVQDVARAKEILGRTASLEIRLVDDSPSAMAALSSGKVPFGVERFYDTSGAPLLLRRQVLLTGENLEKASAGRDTQANVPAVHLQLDSKGARIFRDVTRDNINRRMAIVLYEQGVGTVITAPVIRTEIPNGQVQITGSMNARDAADIALLLRSGSLAAPMEIIEERTIGPSLGAANIEQGFNSTLYGFIAIAIFIIIYYQLFGLFSTLGLSFNILLLIAVLSMLQATLTLPGIAALALTIGMAIDANVLINERIREEMRNGASPQQAIHLGFDRAWATIFDSNLTSLIVGIALLTYGDGPIRGFAVVHCIGILTSMFTSVVGVRAMVNLWYGKRRRLNTIAIGQVWKPQDEQKS</sequence>
<comment type="caution">
    <text evidence="14">The sequence shown here is derived from an EMBL/GenBank/DDBJ whole genome shotgun (WGS) entry which is preliminary data.</text>
</comment>
<dbReference type="InterPro" id="IPR022646">
    <property type="entry name" value="SecD/SecF_CS"/>
</dbReference>
<feature type="domain" description="SecD export protein N-terminal TM" evidence="11">
    <location>
        <begin position="1"/>
        <end position="112"/>
    </location>
</feature>
<feature type="domain" description="SecDF P1 head subdomain" evidence="13">
    <location>
        <begin position="317"/>
        <end position="428"/>
    </location>
</feature>
<dbReference type="Pfam" id="PF13721">
    <property type="entry name" value="SecD-TM1"/>
    <property type="match status" value="1"/>
</dbReference>
<keyword evidence="5 9" id="KW-0653">Protein transport</keyword>
<feature type="domain" description="Protein translocase subunit SecDF P1" evidence="12">
    <location>
        <begin position="236"/>
        <end position="295"/>
    </location>
</feature>
<dbReference type="PANTHER" id="PTHR30081:SF1">
    <property type="entry name" value="PROTEIN TRANSLOCASE SUBUNIT SECD"/>
    <property type="match status" value="1"/>
</dbReference>
<dbReference type="Proteomes" id="UP000823889">
    <property type="component" value="Unassembled WGS sequence"/>
</dbReference>
<comment type="subcellular location">
    <subcellularLocation>
        <location evidence="1 9">Cell membrane</location>
        <topology evidence="1 9">Multi-pass membrane protein</topology>
    </subcellularLocation>
</comment>
<evidence type="ECO:0000256" key="4">
    <source>
        <dbReference type="ARBA" id="ARBA00022692"/>
    </source>
</evidence>
<dbReference type="Gene3D" id="3.30.70.3400">
    <property type="match status" value="2"/>
</dbReference>
<keyword evidence="4 9" id="KW-0812">Transmembrane</keyword>
<dbReference type="GO" id="GO:0015450">
    <property type="term" value="F:protein-transporting ATPase activity"/>
    <property type="evidence" value="ECO:0007669"/>
    <property type="project" value="InterPro"/>
</dbReference>
<feature type="transmembrane region" description="Helical" evidence="9">
    <location>
        <begin position="502"/>
        <end position="520"/>
    </location>
</feature>
<dbReference type="AlphaFoldDB" id="A0A9D2U7Y6"/>
<feature type="domain" description="Protein export membrane protein SecD/SecF C-terminal" evidence="10">
    <location>
        <begin position="429"/>
        <end position="591"/>
    </location>
</feature>
<organism evidence="14 15">
    <name type="scientific">Candidatus Paenalcaligenes intestinipullorum</name>
    <dbReference type="NCBI Taxonomy" id="2838718"/>
    <lineage>
        <taxon>Bacteria</taxon>
        <taxon>Pseudomonadati</taxon>
        <taxon>Pseudomonadota</taxon>
        <taxon>Betaproteobacteria</taxon>
        <taxon>Burkholderiales</taxon>
        <taxon>Alcaligenaceae</taxon>
        <taxon>Paenalcaligenes</taxon>
    </lineage>
</organism>
<dbReference type="InterPro" id="IPR027398">
    <property type="entry name" value="SecD-TM"/>
</dbReference>
<accession>A0A9D2U7Y6</accession>
<dbReference type="Pfam" id="PF21760">
    <property type="entry name" value="SecD_1st"/>
    <property type="match status" value="1"/>
</dbReference>
<keyword evidence="3 9" id="KW-1003">Cell membrane</keyword>
<evidence type="ECO:0000256" key="7">
    <source>
        <dbReference type="ARBA" id="ARBA00023010"/>
    </source>
</evidence>
<evidence type="ECO:0000256" key="6">
    <source>
        <dbReference type="ARBA" id="ARBA00022989"/>
    </source>
</evidence>
<keyword evidence="6 9" id="KW-1133">Transmembrane helix</keyword>
<comment type="subunit">
    <text evidence="9">Forms a complex with SecF. Part of the essential Sec protein translocation apparatus which comprises SecA, SecYEG and auxiliary proteins SecDF-YajC and YidC.</text>
</comment>
<dbReference type="InterPro" id="IPR055344">
    <property type="entry name" value="SecD_SecF_C_bact"/>
</dbReference>
<dbReference type="Gene3D" id="3.30.1360.200">
    <property type="match status" value="1"/>
</dbReference>
<keyword evidence="2 9" id="KW-0813">Transport</keyword>
<dbReference type="Pfam" id="PF02355">
    <property type="entry name" value="SecD_SecF_C"/>
    <property type="match status" value="1"/>
</dbReference>
<dbReference type="HAMAP" id="MF_01463_B">
    <property type="entry name" value="SecD_B"/>
    <property type="match status" value="1"/>
</dbReference>
<feature type="transmembrane region" description="Helical" evidence="9">
    <location>
        <begin position="478"/>
        <end position="496"/>
    </location>
</feature>
<evidence type="ECO:0000256" key="5">
    <source>
        <dbReference type="ARBA" id="ARBA00022927"/>
    </source>
</evidence>
<comment type="function">
    <text evidence="9">Part of the Sec protein translocase complex. Interacts with the SecYEG preprotein conducting channel. SecDF uses the proton motive force (PMF) to complete protein translocation after the ATP-dependent function of SecA.</text>
</comment>
<dbReference type="InterPro" id="IPR005791">
    <property type="entry name" value="SecD"/>
</dbReference>
<comment type="similarity">
    <text evidence="9">Belongs to the SecD/SecF family. SecD subfamily.</text>
</comment>
<keyword evidence="8 9" id="KW-0472">Membrane</keyword>
<evidence type="ECO:0000256" key="8">
    <source>
        <dbReference type="ARBA" id="ARBA00023136"/>
    </source>
</evidence>
<dbReference type="InterPro" id="IPR048634">
    <property type="entry name" value="SecD_SecF_C"/>
</dbReference>
<dbReference type="GO" id="GO:0065002">
    <property type="term" value="P:intracellular protein transmembrane transport"/>
    <property type="evidence" value="ECO:0007669"/>
    <property type="project" value="UniProtKB-UniRule"/>
</dbReference>
<evidence type="ECO:0000313" key="14">
    <source>
        <dbReference type="EMBL" id="HJD44551.1"/>
    </source>
</evidence>
<evidence type="ECO:0000256" key="3">
    <source>
        <dbReference type="ARBA" id="ARBA00022475"/>
    </source>
</evidence>
<protein>
    <recommendedName>
        <fullName evidence="9">Protein translocase subunit SecD</fullName>
    </recommendedName>
</protein>
<dbReference type="PANTHER" id="PTHR30081">
    <property type="entry name" value="PROTEIN-EXPORT MEMBRANE PROTEIN SEC"/>
    <property type="match status" value="1"/>
</dbReference>